<dbReference type="AlphaFoldDB" id="A4AC79"/>
<proteinExistence type="predicted"/>
<dbReference type="InterPro" id="IPR009822">
    <property type="entry name" value="YaeQ"/>
</dbReference>
<dbReference type="PANTHER" id="PTHR38784:SF1">
    <property type="entry name" value="SUCROSE PHOSPHORYLASE"/>
    <property type="match status" value="1"/>
</dbReference>
<sequence>MALKSTVFKIKLNVAHLERNVYGDFPLAVARHPSETDSRMMLRVAAFALHAHERLEFGRGISTDDEPDLWLRDLTNSIELWVELGTPDPDRLRKASGRAKDVVLYCYGERAVGVWWRKNADALARFNNLTVYSVSDDELASLGALAASGLELQCTVSEGEMLLTSGDQFVQLTPQVLRQRIAA</sequence>
<keyword evidence="2" id="KW-1185">Reference proteome</keyword>
<dbReference type="SMART" id="SM01322">
    <property type="entry name" value="YaeQ"/>
    <property type="match status" value="1"/>
</dbReference>
<protein>
    <recommendedName>
        <fullName evidence="3">YaeQ protein</fullName>
    </recommendedName>
</protein>
<accession>A4AC79</accession>
<dbReference type="STRING" id="314285.KT71_13010"/>
<dbReference type="InterPro" id="IPR038590">
    <property type="entry name" value="YaeQ_sf"/>
</dbReference>
<dbReference type="OrthoDB" id="5293309at2"/>
<dbReference type="InterPro" id="IPR011335">
    <property type="entry name" value="Restrct_endonuc-II-like"/>
</dbReference>
<dbReference type="eggNOG" id="COG4681">
    <property type="taxonomic scope" value="Bacteria"/>
</dbReference>
<evidence type="ECO:0000313" key="2">
    <source>
        <dbReference type="Proteomes" id="UP000019205"/>
    </source>
</evidence>
<dbReference type="SUPFAM" id="SSF52980">
    <property type="entry name" value="Restriction endonuclease-like"/>
    <property type="match status" value="1"/>
</dbReference>
<evidence type="ECO:0000313" key="1">
    <source>
        <dbReference type="EMBL" id="EAQ96307.1"/>
    </source>
</evidence>
<reference evidence="1 2" key="1">
    <citation type="journal article" date="2007" name="Proc. Natl. Acad. Sci. U.S.A.">
        <title>Characterization of a marine gammaproteobacterium capable of aerobic anoxygenic photosynthesis.</title>
        <authorList>
            <person name="Fuchs B.M."/>
            <person name="Spring S."/>
            <person name="Teeling H."/>
            <person name="Quast C."/>
            <person name="Wulf J."/>
            <person name="Schattenhofer M."/>
            <person name="Yan S."/>
            <person name="Ferriera S."/>
            <person name="Johnson J."/>
            <person name="Glockner F.O."/>
            <person name="Amann R."/>
        </authorList>
    </citation>
    <scope>NUCLEOTIDE SEQUENCE [LARGE SCALE GENOMIC DNA]</scope>
    <source>
        <strain evidence="1">KT71</strain>
    </source>
</reference>
<dbReference type="PANTHER" id="PTHR38784">
    <property type="entry name" value="SUCROSE PHOSPHORYLASE"/>
    <property type="match status" value="1"/>
</dbReference>
<organism evidence="1 2">
    <name type="scientific">Congregibacter litoralis KT71</name>
    <dbReference type="NCBI Taxonomy" id="314285"/>
    <lineage>
        <taxon>Bacteria</taxon>
        <taxon>Pseudomonadati</taxon>
        <taxon>Pseudomonadota</taxon>
        <taxon>Gammaproteobacteria</taxon>
        <taxon>Cellvibrionales</taxon>
        <taxon>Halieaceae</taxon>
        <taxon>Congregibacter</taxon>
    </lineage>
</organism>
<name>A4AC79_9GAMM</name>
<dbReference type="PIRSF" id="PIRSF011484">
    <property type="entry name" value="YaeQ"/>
    <property type="match status" value="1"/>
</dbReference>
<dbReference type="CDD" id="cd22368">
    <property type="entry name" value="YaeQ-like"/>
    <property type="match status" value="1"/>
</dbReference>
<dbReference type="HOGENOM" id="CLU_096741_0_0_6"/>
<evidence type="ECO:0008006" key="3">
    <source>
        <dbReference type="Google" id="ProtNLM"/>
    </source>
</evidence>
<dbReference type="Gene3D" id="3.10.640.10">
    <property type="entry name" value="Restriction endonuclease-like alpha-beta roll domain"/>
    <property type="match status" value="1"/>
</dbReference>
<dbReference type="RefSeq" id="WP_008295038.1">
    <property type="nucleotide sequence ID" value="NZ_CM002299.1"/>
</dbReference>
<gene>
    <name evidence="1" type="ORF">KT71_13010</name>
</gene>
<dbReference type="EMBL" id="AAOA02000001">
    <property type="protein sequence ID" value="EAQ96307.1"/>
    <property type="molecule type" value="Genomic_DNA"/>
</dbReference>
<comment type="caution">
    <text evidence="1">The sequence shown here is derived from an EMBL/GenBank/DDBJ whole genome shotgun (WGS) entry which is preliminary data.</text>
</comment>
<dbReference type="Proteomes" id="UP000019205">
    <property type="component" value="Chromosome"/>
</dbReference>
<dbReference type="Pfam" id="PF07152">
    <property type="entry name" value="YaeQ"/>
    <property type="match status" value="1"/>
</dbReference>
<reference evidence="1 2" key="2">
    <citation type="journal article" date="2009" name="PLoS ONE">
        <title>The photosynthetic apparatus and its regulation in the aerobic gammaproteobacterium Congregibacter litoralis gen. nov., sp. nov.</title>
        <authorList>
            <person name="Spring S."/>
            <person name="Lunsdorf H."/>
            <person name="Fuchs B.M."/>
            <person name="Tindall B.J."/>
        </authorList>
    </citation>
    <scope>NUCLEOTIDE SEQUENCE [LARGE SCALE GENOMIC DNA]</scope>
    <source>
        <strain evidence="1">KT71</strain>
    </source>
</reference>